<evidence type="ECO:0000256" key="2">
    <source>
        <dbReference type="ARBA" id="ARBA00022448"/>
    </source>
</evidence>
<keyword evidence="6 7" id="KW-0472">Membrane</keyword>
<dbReference type="PANTHER" id="PTHR43163:SF6">
    <property type="entry name" value="DIPEPTIDE TRANSPORT SYSTEM PERMEASE PROTEIN DPPB-RELATED"/>
    <property type="match status" value="1"/>
</dbReference>
<feature type="transmembrane region" description="Helical" evidence="7">
    <location>
        <begin position="251"/>
        <end position="273"/>
    </location>
</feature>
<dbReference type="InterPro" id="IPR045621">
    <property type="entry name" value="BPD_transp_1_N"/>
</dbReference>
<comment type="similarity">
    <text evidence="7">Belongs to the binding-protein-dependent transport system permease family.</text>
</comment>
<reference evidence="9" key="1">
    <citation type="submission" date="2018-02" db="EMBL/GenBank/DDBJ databases">
        <title>Complete genome of the streamlined marine actinobacterium Pontimonas salivibrio CL-TW6 adapted to coastal planktonic lifestype.</title>
        <authorList>
            <person name="Cho B.C."/>
            <person name="Hardies S.C."/>
            <person name="Jang G.I."/>
            <person name="Hwang C.Y."/>
        </authorList>
    </citation>
    <scope>NUCLEOTIDE SEQUENCE [LARGE SCALE GENOMIC DNA]</scope>
    <source>
        <strain evidence="9">CL-TW6</strain>
    </source>
</reference>
<evidence type="ECO:0000256" key="3">
    <source>
        <dbReference type="ARBA" id="ARBA00022475"/>
    </source>
</evidence>
<dbReference type="SUPFAM" id="SSF161098">
    <property type="entry name" value="MetI-like"/>
    <property type="match status" value="1"/>
</dbReference>
<dbReference type="KEGG" id="psai:C3B54_11753"/>
<evidence type="ECO:0000256" key="4">
    <source>
        <dbReference type="ARBA" id="ARBA00022692"/>
    </source>
</evidence>
<accession>A0A2L2BPY4</accession>
<sequence length="332" mass="35084">MSPGVAPTATVPQSWGSSARALGWAVARRLTRVLVVVWAAATVGFIALMVVPGDPVDIMLGVQAQVSDSVREQIRADWGMDSPPFLQYLEYMGRLLQGDLGESYQLRSPVVEVISQQIVPTLQLSGAAALLAGVMAYSAALLGRGQKTKKVISLVELVVISSPTFWIGLLLLAVFAFQLGWFPVLSTAGVASLVLPALTLALPVAGIISQVLRQGLDSAEGQPFATTAKSRGLTPAMLVSRHTLRHAAMDTLTLSGFLVGSLLGGTVLVETVFARPGLGQVVIRAIIGRDLPVILGVIVLSAMVFAVINLVVDLSYQALDPRLRSSQAKERS</sequence>
<feature type="transmembrane region" description="Helical" evidence="7">
    <location>
        <begin position="293"/>
        <end position="316"/>
    </location>
</feature>
<comment type="subcellular location">
    <subcellularLocation>
        <location evidence="1 7">Cell membrane</location>
        <topology evidence="1 7">Multi-pass membrane protein</topology>
    </subcellularLocation>
</comment>
<feature type="domain" description="ABC transmembrane type-1" evidence="8">
    <location>
        <begin position="118"/>
        <end position="316"/>
    </location>
</feature>
<keyword evidence="2 7" id="KW-0813">Transport</keyword>
<feature type="transmembrane region" description="Helical" evidence="7">
    <location>
        <begin position="184"/>
        <end position="208"/>
    </location>
</feature>
<dbReference type="GO" id="GO:0071916">
    <property type="term" value="F:dipeptide transmembrane transporter activity"/>
    <property type="evidence" value="ECO:0007669"/>
    <property type="project" value="TreeGrafter"/>
</dbReference>
<protein>
    <submittedName>
        <fullName evidence="9">Peptide/nickel ABC permease</fullName>
    </submittedName>
</protein>
<dbReference type="CDD" id="cd06261">
    <property type="entry name" value="TM_PBP2"/>
    <property type="match status" value="1"/>
</dbReference>
<keyword evidence="4 7" id="KW-0812">Transmembrane</keyword>
<dbReference type="Pfam" id="PF19300">
    <property type="entry name" value="BPD_transp_1_N"/>
    <property type="match status" value="1"/>
</dbReference>
<dbReference type="InterPro" id="IPR000515">
    <property type="entry name" value="MetI-like"/>
</dbReference>
<feature type="transmembrane region" description="Helical" evidence="7">
    <location>
        <begin position="122"/>
        <end position="142"/>
    </location>
</feature>
<evidence type="ECO:0000256" key="7">
    <source>
        <dbReference type="RuleBase" id="RU363032"/>
    </source>
</evidence>
<dbReference type="AlphaFoldDB" id="A0A2L2BPY4"/>
<keyword evidence="10" id="KW-1185">Reference proteome</keyword>
<evidence type="ECO:0000256" key="5">
    <source>
        <dbReference type="ARBA" id="ARBA00022989"/>
    </source>
</evidence>
<feature type="transmembrane region" description="Helical" evidence="7">
    <location>
        <begin position="30"/>
        <end position="51"/>
    </location>
</feature>
<evidence type="ECO:0000256" key="1">
    <source>
        <dbReference type="ARBA" id="ARBA00004651"/>
    </source>
</evidence>
<organism evidence="9 10">
    <name type="scientific">Pontimonas salivibrio</name>
    <dbReference type="NCBI Taxonomy" id="1159327"/>
    <lineage>
        <taxon>Bacteria</taxon>
        <taxon>Bacillati</taxon>
        <taxon>Actinomycetota</taxon>
        <taxon>Actinomycetes</taxon>
        <taxon>Micrococcales</taxon>
        <taxon>Microbacteriaceae</taxon>
        <taxon>Pontimonas</taxon>
    </lineage>
</organism>
<keyword evidence="3" id="KW-1003">Cell membrane</keyword>
<gene>
    <name evidence="9" type="ORF">C3B54_11753</name>
</gene>
<evidence type="ECO:0000259" key="8">
    <source>
        <dbReference type="PROSITE" id="PS50928"/>
    </source>
</evidence>
<proteinExistence type="inferred from homology"/>
<name>A0A2L2BPY4_9MICO</name>
<keyword evidence="5 7" id="KW-1133">Transmembrane helix</keyword>
<dbReference type="InterPro" id="IPR035906">
    <property type="entry name" value="MetI-like_sf"/>
</dbReference>
<dbReference type="Pfam" id="PF00528">
    <property type="entry name" value="BPD_transp_1"/>
    <property type="match status" value="1"/>
</dbReference>
<evidence type="ECO:0000313" key="9">
    <source>
        <dbReference type="EMBL" id="AVG23733.1"/>
    </source>
</evidence>
<dbReference type="EMBL" id="CP026923">
    <property type="protein sequence ID" value="AVG23733.1"/>
    <property type="molecule type" value="Genomic_DNA"/>
</dbReference>
<feature type="transmembrane region" description="Helical" evidence="7">
    <location>
        <begin position="154"/>
        <end position="178"/>
    </location>
</feature>
<evidence type="ECO:0000313" key="10">
    <source>
        <dbReference type="Proteomes" id="UP000243077"/>
    </source>
</evidence>
<evidence type="ECO:0000256" key="6">
    <source>
        <dbReference type="ARBA" id="ARBA00023136"/>
    </source>
</evidence>
<dbReference type="PROSITE" id="PS50928">
    <property type="entry name" value="ABC_TM1"/>
    <property type="match status" value="1"/>
</dbReference>
<dbReference type="PANTHER" id="PTHR43163">
    <property type="entry name" value="DIPEPTIDE TRANSPORT SYSTEM PERMEASE PROTEIN DPPB-RELATED"/>
    <property type="match status" value="1"/>
</dbReference>
<dbReference type="Gene3D" id="1.10.3720.10">
    <property type="entry name" value="MetI-like"/>
    <property type="match status" value="1"/>
</dbReference>
<dbReference type="Proteomes" id="UP000243077">
    <property type="component" value="Chromosome"/>
</dbReference>
<dbReference type="GO" id="GO:0005886">
    <property type="term" value="C:plasma membrane"/>
    <property type="evidence" value="ECO:0007669"/>
    <property type="project" value="UniProtKB-SubCell"/>
</dbReference>